<dbReference type="PANTHER" id="PTHR46844:SF1">
    <property type="entry name" value="SLR5058 PROTEIN"/>
    <property type="match status" value="1"/>
</dbReference>
<dbReference type="Pfam" id="PF18738">
    <property type="entry name" value="HEPN_DZIP3"/>
    <property type="match status" value="1"/>
</dbReference>
<keyword evidence="4" id="KW-1185">Reference proteome</keyword>
<organism evidence="3 4">
    <name type="scientific">Porites lobata</name>
    <dbReference type="NCBI Taxonomy" id="104759"/>
    <lineage>
        <taxon>Eukaryota</taxon>
        <taxon>Metazoa</taxon>
        <taxon>Cnidaria</taxon>
        <taxon>Anthozoa</taxon>
        <taxon>Hexacorallia</taxon>
        <taxon>Scleractinia</taxon>
        <taxon>Fungiina</taxon>
        <taxon>Poritidae</taxon>
        <taxon>Porites</taxon>
    </lineage>
</organism>
<proteinExistence type="predicted"/>
<dbReference type="Proteomes" id="UP001159405">
    <property type="component" value="Unassembled WGS sequence"/>
</dbReference>
<name>A0ABN8NLP8_9CNID</name>
<dbReference type="InterPro" id="IPR041249">
    <property type="entry name" value="HEPN_DZIP3"/>
</dbReference>
<dbReference type="EMBL" id="CALNXK010000025">
    <property type="protein sequence ID" value="CAH3112825.1"/>
    <property type="molecule type" value="Genomic_DNA"/>
</dbReference>
<evidence type="ECO:0000259" key="2">
    <source>
        <dbReference type="Pfam" id="PF20694"/>
    </source>
</evidence>
<accession>A0ABN8NLP8</accession>
<evidence type="ECO:0000313" key="3">
    <source>
        <dbReference type="EMBL" id="CAH3112825.1"/>
    </source>
</evidence>
<sequence>MATSISPSAADKALRTTDEKANFQRLVRLLMCGGLALLREVFDTFCTPANLPAVLGNSAIKKQLETLKRKRVLTFNEWQCLYKPSGPGKYGKSVDFDISLLGKLLREICNLTPPATGWDILPNSTDHSLEADLVRIKIYRNEIHGHTPTMGIKDAEFGKLWMEIKEALLRIASSISRTKSDEWKKAIEESFHEPLTPDAKKCVEDLKSWYLMDMETKEKLEKVDENTQLVQINQEQSQKTLEQIQKKIEQYEIIHEERHMEILVYFESLKAGWPSVRSSPQMDGAQLPSEGVETRIPMPPDHPPVEGTAGPSTDTELQAREQKLPVVLDFWYVVYSFKRPLELLIKYLKIKLGVDVQSYRLGSLVITVSCSSLEALESLWRDYRTGHLNEVVQDTLVTAEVLEKLELSEVKLRTVISEENYLSYKDFLKNRSGKIKYIQVALTSHCLRDSLPKSGPLDFAKKNTFPLFFVDPLHFGLLGKTKLETANITQLNKHDNKLYRLTWFICGALGLVNARKMNPRRSCHHDTQSVRKALPSSAAINKSKSDLAAWYLATVVHSNSLSHSLILWLEMVPFYKQRRDALLEKVIRNVTFRSVTLEFASGPFKKAHARYMCICLRCS</sequence>
<evidence type="ECO:0008006" key="5">
    <source>
        <dbReference type="Google" id="ProtNLM"/>
    </source>
</evidence>
<dbReference type="InterPro" id="IPR049341">
    <property type="entry name" value="TRADD-like_N"/>
</dbReference>
<evidence type="ECO:0000313" key="4">
    <source>
        <dbReference type="Proteomes" id="UP001159405"/>
    </source>
</evidence>
<dbReference type="Pfam" id="PF20694">
    <property type="entry name" value="TRADD-like_N"/>
    <property type="match status" value="1"/>
</dbReference>
<gene>
    <name evidence="3" type="ORF">PLOB_00021507</name>
</gene>
<comment type="caution">
    <text evidence="3">The sequence shown here is derived from an EMBL/GenBank/DDBJ whole genome shotgun (WGS) entry which is preliminary data.</text>
</comment>
<feature type="domain" description="DZIP3-like HEPN" evidence="1">
    <location>
        <begin position="48"/>
        <end position="185"/>
    </location>
</feature>
<protein>
    <recommendedName>
        <fullName evidence="5">E3 ubiquitin-protein ligase DZIP3</fullName>
    </recommendedName>
</protein>
<dbReference type="PANTHER" id="PTHR46844">
    <property type="entry name" value="SLR5058 PROTEIN"/>
    <property type="match status" value="1"/>
</dbReference>
<evidence type="ECO:0000259" key="1">
    <source>
        <dbReference type="Pfam" id="PF18738"/>
    </source>
</evidence>
<reference evidence="3 4" key="1">
    <citation type="submission" date="2022-05" db="EMBL/GenBank/DDBJ databases">
        <authorList>
            <consortium name="Genoscope - CEA"/>
            <person name="William W."/>
        </authorList>
    </citation>
    <scope>NUCLEOTIDE SEQUENCE [LARGE SCALE GENOMIC DNA]</scope>
</reference>
<feature type="domain" description="TRADD-like N-terminal" evidence="2">
    <location>
        <begin position="344"/>
        <end position="399"/>
    </location>
</feature>